<accession>A0A5E5BPI3</accession>
<organism evidence="1 2">
    <name type="scientific">Pandoraea bronchicola</name>
    <dbReference type="NCBI Taxonomy" id="2508287"/>
    <lineage>
        <taxon>Bacteria</taxon>
        <taxon>Pseudomonadati</taxon>
        <taxon>Pseudomonadota</taxon>
        <taxon>Betaproteobacteria</taxon>
        <taxon>Burkholderiales</taxon>
        <taxon>Burkholderiaceae</taxon>
        <taxon>Pandoraea</taxon>
    </lineage>
</organism>
<reference evidence="1 2" key="1">
    <citation type="submission" date="2019-08" db="EMBL/GenBank/DDBJ databases">
        <authorList>
            <person name="Peeters C."/>
        </authorList>
    </citation>
    <scope>NUCLEOTIDE SEQUENCE [LARGE SCALE GENOMIC DNA]</scope>
    <source>
        <strain evidence="1 2">LMG 20603</strain>
    </source>
</reference>
<dbReference type="Proteomes" id="UP000382040">
    <property type="component" value="Unassembled WGS sequence"/>
</dbReference>
<keyword evidence="2" id="KW-1185">Reference proteome</keyword>
<dbReference type="AlphaFoldDB" id="A0A5E5BPI3"/>
<sequence>MARAENTHNGYGYSVQTLMKHGVGSEHLQIFGFRGFVFIPNDTDAQPATQIPIQCLEEEGYRREDWALDAAIDEAKAIIDGKRPLKGPTTRP</sequence>
<gene>
    <name evidence="1" type="ORF">PBR20603_01134</name>
</gene>
<name>A0A5E5BPI3_9BURK</name>
<evidence type="ECO:0000313" key="1">
    <source>
        <dbReference type="EMBL" id="VVE87207.1"/>
    </source>
</evidence>
<protein>
    <submittedName>
        <fullName evidence="1">Uncharacterized protein</fullName>
    </submittedName>
</protein>
<proteinExistence type="predicted"/>
<dbReference type="RefSeq" id="WP_150558571.1">
    <property type="nucleotide sequence ID" value="NZ_CABPST010000002.1"/>
</dbReference>
<dbReference type="EMBL" id="CABPST010000002">
    <property type="protein sequence ID" value="VVE87207.1"/>
    <property type="molecule type" value="Genomic_DNA"/>
</dbReference>
<dbReference type="OrthoDB" id="9104960at2"/>
<evidence type="ECO:0000313" key="2">
    <source>
        <dbReference type="Proteomes" id="UP000382040"/>
    </source>
</evidence>